<comment type="caution">
    <text evidence="9">The sequence shown here is derived from an EMBL/GenBank/DDBJ whole genome shotgun (WGS) entry which is preliminary data.</text>
</comment>
<evidence type="ECO:0000256" key="5">
    <source>
        <dbReference type="ARBA" id="ARBA00022764"/>
    </source>
</evidence>
<dbReference type="GO" id="GO:0042597">
    <property type="term" value="C:periplasmic space"/>
    <property type="evidence" value="ECO:0007669"/>
    <property type="project" value="UniProtKB-SubCell"/>
</dbReference>
<evidence type="ECO:0000256" key="3">
    <source>
        <dbReference type="ARBA" id="ARBA00022679"/>
    </source>
</evidence>
<evidence type="ECO:0000256" key="4">
    <source>
        <dbReference type="ARBA" id="ARBA00022729"/>
    </source>
</evidence>
<keyword evidence="7" id="KW-0472">Membrane</keyword>
<dbReference type="GO" id="GO:0016740">
    <property type="term" value="F:transferase activity"/>
    <property type="evidence" value="ECO:0007669"/>
    <property type="project" value="UniProtKB-KW"/>
</dbReference>
<dbReference type="RefSeq" id="WP_165876174.1">
    <property type="nucleotide sequence ID" value="NZ_OX156936.1"/>
</dbReference>
<dbReference type="GO" id="GO:0016787">
    <property type="term" value="F:hydrolase activity"/>
    <property type="evidence" value="ECO:0007669"/>
    <property type="project" value="UniProtKB-KW"/>
</dbReference>
<keyword evidence="9" id="KW-0378">Hydrolase</keyword>
<evidence type="ECO:0000313" key="10">
    <source>
        <dbReference type="Proteomes" id="UP000295455"/>
    </source>
</evidence>
<evidence type="ECO:0000259" key="8">
    <source>
        <dbReference type="Pfam" id="PF16822"/>
    </source>
</evidence>
<evidence type="ECO:0000256" key="7">
    <source>
        <dbReference type="SAM" id="Phobius"/>
    </source>
</evidence>
<keyword evidence="3 9" id="KW-0808">Transferase</keyword>
<keyword evidence="6" id="KW-0016">Alginate biosynthesis</keyword>
<reference evidence="9 10" key="1">
    <citation type="submission" date="2019-03" db="EMBL/GenBank/DDBJ databases">
        <title>Genomic Encyclopedia of Type Strains, Phase IV (KMG-IV): sequencing the most valuable type-strain genomes for metagenomic binning, comparative biology and taxonomic classification.</title>
        <authorList>
            <person name="Goeker M."/>
        </authorList>
    </citation>
    <scope>NUCLEOTIDE SEQUENCE [LARGE SCALE GENOMIC DNA]</scope>
    <source>
        <strain evidence="9 10">DSM 18792</strain>
    </source>
</reference>
<keyword evidence="5" id="KW-0574">Periplasm</keyword>
<comment type="subcellular location">
    <subcellularLocation>
        <location evidence="1">Periplasm</location>
    </subcellularLocation>
</comment>
<dbReference type="InterPro" id="IPR031811">
    <property type="entry name" value="ALGX/ALGJ_SGNH-like"/>
</dbReference>
<organism evidence="9 10">
    <name type="scientific">Mariniflexile fucanivorans</name>
    <dbReference type="NCBI Taxonomy" id="264023"/>
    <lineage>
        <taxon>Bacteria</taxon>
        <taxon>Pseudomonadati</taxon>
        <taxon>Bacteroidota</taxon>
        <taxon>Flavobacteriia</taxon>
        <taxon>Flavobacteriales</taxon>
        <taxon>Flavobacteriaceae</taxon>
        <taxon>Mariniflexile</taxon>
    </lineage>
</organism>
<keyword evidence="7" id="KW-1133">Transmembrane helix</keyword>
<proteinExistence type="predicted"/>
<evidence type="ECO:0000313" key="9">
    <source>
        <dbReference type="EMBL" id="TCL64363.1"/>
    </source>
</evidence>
<protein>
    <submittedName>
        <fullName evidence="9">Acetyltransferase AlgX (SGNH hydrolase-like protein)</fullName>
    </submittedName>
</protein>
<dbReference type="GO" id="GO:0042121">
    <property type="term" value="P:alginic acid biosynthetic process"/>
    <property type="evidence" value="ECO:0007669"/>
    <property type="project" value="UniProtKB-UniPathway"/>
</dbReference>
<dbReference type="Proteomes" id="UP000295455">
    <property type="component" value="Unassembled WGS sequence"/>
</dbReference>
<feature type="transmembrane region" description="Helical" evidence="7">
    <location>
        <begin position="9"/>
        <end position="27"/>
    </location>
</feature>
<gene>
    <name evidence="9" type="ORF">EV196_10770</name>
</gene>
<name>A0A4R1REM2_9FLAO</name>
<dbReference type="EMBL" id="SLUP01000007">
    <property type="protein sequence ID" value="TCL64363.1"/>
    <property type="molecule type" value="Genomic_DNA"/>
</dbReference>
<keyword evidence="10" id="KW-1185">Reference proteome</keyword>
<keyword evidence="4" id="KW-0732">Signal</keyword>
<dbReference type="UniPathway" id="UPA00286"/>
<keyword evidence="7" id="KW-0812">Transmembrane</keyword>
<comment type="pathway">
    <text evidence="2">Glycan biosynthesis; alginate biosynthesis.</text>
</comment>
<dbReference type="Pfam" id="PF16822">
    <property type="entry name" value="ALGX"/>
    <property type="match status" value="1"/>
</dbReference>
<accession>A0A4R1REM2</accession>
<sequence>MKKIILKTSFFIIPFLFLHFINIFFYLNNEGDLNRIGYFYNNPSPMSKVSMQFSLSKQYTLTSELNLNTKTNFDVLTIGDSFSEQDSLGYKNFLAKEDISVLHIDRFLSENPIQKLIELINSDFFDFVSIKYVVLQSVEREFVQRFQKIDFSKSLTLSSMKSQINNYEEKVPKQNLAFFSKATLKIPLTNIQYLFNNKPNYSQTYKVDISRDNLFTGNPKHLLFFKDDIDYMAFKNDSLKIIECTNNLNKINSLLTKKNIQLIVLISPDKYDLYYPHIKYKNIFKEPKFFKFYNSLSKDYIHINALEILTREIEKNKDVYYYSSTHWSPIGASVIAKEIKKSINYNKLQISNSISK</sequence>
<feature type="domain" description="AlgX/AlgJ SGNH hydrolase-like" evidence="8">
    <location>
        <begin position="237"/>
        <end position="346"/>
    </location>
</feature>
<dbReference type="AlphaFoldDB" id="A0A4R1REM2"/>
<evidence type="ECO:0000256" key="6">
    <source>
        <dbReference type="ARBA" id="ARBA00022841"/>
    </source>
</evidence>
<evidence type="ECO:0000256" key="1">
    <source>
        <dbReference type="ARBA" id="ARBA00004418"/>
    </source>
</evidence>
<evidence type="ECO:0000256" key="2">
    <source>
        <dbReference type="ARBA" id="ARBA00005182"/>
    </source>
</evidence>